<organism evidence="2 3">
    <name type="scientific">Puniceicoccus vermicola</name>
    <dbReference type="NCBI Taxonomy" id="388746"/>
    <lineage>
        <taxon>Bacteria</taxon>
        <taxon>Pseudomonadati</taxon>
        <taxon>Verrucomicrobiota</taxon>
        <taxon>Opitutia</taxon>
        <taxon>Puniceicoccales</taxon>
        <taxon>Puniceicoccaceae</taxon>
        <taxon>Puniceicoccus</taxon>
    </lineage>
</organism>
<accession>A0A7X1B188</accession>
<evidence type="ECO:0000256" key="1">
    <source>
        <dbReference type="SAM" id="MobiDB-lite"/>
    </source>
</evidence>
<name>A0A7X1B188_9BACT</name>
<dbReference type="EMBL" id="JACHVA010000132">
    <property type="protein sequence ID" value="MBC2603776.1"/>
    <property type="molecule type" value="Genomic_DNA"/>
</dbReference>
<sequence>MKYIPLYFTVRDPVTTGFVYIFDVEAYGTFGLRGNGDFELWGASAAKEPTTSMEETWLTTASPPRMTERER</sequence>
<reference evidence="2 3" key="1">
    <citation type="submission" date="2020-07" db="EMBL/GenBank/DDBJ databases">
        <authorList>
            <person name="Feng X."/>
        </authorList>
    </citation>
    <scope>NUCLEOTIDE SEQUENCE [LARGE SCALE GENOMIC DNA]</scope>
    <source>
        <strain evidence="2 3">JCM14086</strain>
    </source>
</reference>
<evidence type="ECO:0000313" key="2">
    <source>
        <dbReference type="EMBL" id="MBC2603776.1"/>
    </source>
</evidence>
<proteinExistence type="predicted"/>
<dbReference type="AlphaFoldDB" id="A0A7X1B188"/>
<dbReference type="RefSeq" id="WP_185694395.1">
    <property type="nucleotide sequence ID" value="NZ_JACHVA010000132.1"/>
</dbReference>
<evidence type="ECO:0000313" key="3">
    <source>
        <dbReference type="Proteomes" id="UP000525652"/>
    </source>
</evidence>
<keyword evidence="3" id="KW-1185">Reference proteome</keyword>
<gene>
    <name evidence="2" type="ORF">H5P30_18510</name>
</gene>
<dbReference type="Proteomes" id="UP000525652">
    <property type="component" value="Unassembled WGS sequence"/>
</dbReference>
<protein>
    <submittedName>
        <fullName evidence="2">Uncharacterized protein</fullName>
    </submittedName>
</protein>
<comment type="caution">
    <text evidence="2">The sequence shown here is derived from an EMBL/GenBank/DDBJ whole genome shotgun (WGS) entry which is preliminary data.</text>
</comment>
<feature type="region of interest" description="Disordered" evidence="1">
    <location>
        <begin position="51"/>
        <end position="71"/>
    </location>
</feature>
<feature type="compositionally biased region" description="Polar residues" evidence="1">
    <location>
        <begin position="51"/>
        <end position="62"/>
    </location>
</feature>